<dbReference type="PATRIC" id="fig|199198.4.peg.507"/>
<dbReference type="AlphaFoldDB" id="A0A0L8IQM1"/>
<reference evidence="1 2" key="1">
    <citation type="submission" date="2015-09" db="EMBL/GenBank/DDBJ databases">
        <title>Genome announcement of multiple Pseudomonas syringae strains.</title>
        <authorList>
            <person name="Thakur S."/>
            <person name="Wang P.W."/>
            <person name="Gong Y."/>
            <person name="Weir B.S."/>
            <person name="Guttman D.S."/>
        </authorList>
    </citation>
    <scope>NUCLEOTIDE SEQUENCE [LARGE SCALE GENOMIC DNA]</scope>
    <source>
        <strain evidence="1 2">ICMP2802</strain>
    </source>
</reference>
<comment type="caution">
    <text evidence="1">The sequence shown here is derived from an EMBL/GenBank/DDBJ whole genome shotgun (WGS) entry which is preliminary data.</text>
</comment>
<evidence type="ECO:0000313" key="2">
    <source>
        <dbReference type="Proteomes" id="UP000050297"/>
    </source>
</evidence>
<gene>
    <name evidence="1" type="ORF">ALO91_00608</name>
</gene>
<dbReference type="Proteomes" id="UP000050297">
    <property type="component" value="Unassembled WGS sequence"/>
</dbReference>
<evidence type="ECO:0008006" key="3">
    <source>
        <dbReference type="Google" id="ProtNLM"/>
    </source>
</evidence>
<protein>
    <recommendedName>
        <fullName evidence="3">DUF1654 domain-containing protein</fullName>
    </recommendedName>
</protein>
<organism evidence="1 2">
    <name type="scientific">Pseudomonas syringae pv. aceris</name>
    <dbReference type="NCBI Taxonomy" id="199198"/>
    <lineage>
        <taxon>Bacteria</taxon>
        <taxon>Pseudomonadati</taxon>
        <taxon>Pseudomonadota</taxon>
        <taxon>Gammaproteobacteria</taxon>
        <taxon>Pseudomonadales</taxon>
        <taxon>Pseudomonadaceae</taxon>
        <taxon>Pseudomonas</taxon>
        <taxon>Pseudomonas syringae</taxon>
    </lineage>
</organism>
<dbReference type="Pfam" id="PF07867">
    <property type="entry name" value="DUF1654"/>
    <property type="match status" value="1"/>
</dbReference>
<sequence>MLKQFPDTSQHDAYLALAQRIQDAITSDKAQIEHQVLLIREPGESVAHWERIMDQISEADGINVTRSSENGTAHVSWYIDSL</sequence>
<dbReference type="EMBL" id="LJPM01000395">
    <property type="protein sequence ID" value="KPW16479.1"/>
    <property type="molecule type" value="Genomic_DNA"/>
</dbReference>
<dbReference type="InterPro" id="IPR012449">
    <property type="entry name" value="Phage_F116_Orf28"/>
</dbReference>
<evidence type="ECO:0000313" key="1">
    <source>
        <dbReference type="EMBL" id="KPW16479.1"/>
    </source>
</evidence>
<accession>A0A0L8IQM1</accession>
<proteinExistence type="predicted"/>
<name>A0A0L8IQM1_PSESX</name>
<dbReference type="RefSeq" id="WP_003402012.1">
    <property type="nucleotide sequence ID" value="NZ_LGAR01000110.1"/>
</dbReference>